<reference evidence="6 7" key="1">
    <citation type="submission" date="2024-11" db="EMBL/GenBank/DDBJ databases">
        <authorList>
            <person name="Heng Y.C."/>
            <person name="Lim A.C.H."/>
            <person name="Lee J.K.Y."/>
            <person name="Kittelmann S."/>
        </authorList>
    </citation>
    <scope>NUCLEOTIDE SEQUENCE [LARGE SCALE GENOMIC DNA]</scope>
    <source>
        <strain evidence="6 7">WILCCON 0114</strain>
    </source>
</reference>
<dbReference type="PANTHER" id="PTHR44591">
    <property type="entry name" value="STRESS RESPONSE REGULATOR PROTEIN 1"/>
    <property type="match status" value="1"/>
</dbReference>
<dbReference type="Gene3D" id="3.40.50.2300">
    <property type="match status" value="2"/>
</dbReference>
<evidence type="ECO:0000256" key="3">
    <source>
        <dbReference type="ARBA" id="ARBA00024867"/>
    </source>
</evidence>
<feature type="domain" description="Response regulatory" evidence="5">
    <location>
        <begin position="3"/>
        <end position="118"/>
    </location>
</feature>
<evidence type="ECO:0000256" key="4">
    <source>
        <dbReference type="PROSITE-ProRule" id="PRU00169"/>
    </source>
</evidence>
<organism evidence="6 7">
    <name type="scientific">Clostridium neuense</name>
    <dbReference type="NCBI Taxonomy" id="1728934"/>
    <lineage>
        <taxon>Bacteria</taxon>
        <taxon>Bacillati</taxon>
        <taxon>Bacillota</taxon>
        <taxon>Clostridia</taxon>
        <taxon>Eubacteriales</taxon>
        <taxon>Clostridiaceae</taxon>
        <taxon>Clostridium</taxon>
    </lineage>
</organism>
<dbReference type="Pfam" id="PF00072">
    <property type="entry name" value="Response_reg"/>
    <property type="match status" value="2"/>
</dbReference>
<protein>
    <recommendedName>
        <fullName evidence="1">Stage 0 sporulation protein A homolog</fullName>
    </recommendedName>
</protein>
<evidence type="ECO:0000256" key="2">
    <source>
        <dbReference type="ARBA" id="ARBA00022553"/>
    </source>
</evidence>
<evidence type="ECO:0000256" key="1">
    <source>
        <dbReference type="ARBA" id="ARBA00018672"/>
    </source>
</evidence>
<sequence length="264" mass="30727">MYKVLHIEKSEFFRKMLKNVLDKKGYFYVATDSFKKAKEILQKEYINLIITSFIADDGTVEKFVSEVNSSEHREIPIFLVTSNEMDKDKKRIMNLGITDYITKDMFLEEISKHIDVVFQEDQYMNDLKEARIAVLDDSNFELKRNKDILDKYNIKNVDYYNSGSELLKANKNYDIYLIDIVLNHEYGKNIIMTIRRNNINASIIAVTAITNPKTISSVLSVGADDFITKPLEENLFIAKLKANVRLYSLNRQVKKLLKEITTAH</sequence>
<comment type="caution">
    <text evidence="4">Lacks conserved residue(s) required for the propagation of feature annotation.</text>
</comment>
<feature type="domain" description="Response regulatory" evidence="5">
    <location>
        <begin position="131"/>
        <end position="244"/>
    </location>
</feature>
<dbReference type="SUPFAM" id="SSF52172">
    <property type="entry name" value="CheY-like"/>
    <property type="match status" value="2"/>
</dbReference>
<evidence type="ECO:0000313" key="6">
    <source>
        <dbReference type="EMBL" id="MFL0250402.1"/>
    </source>
</evidence>
<keyword evidence="7" id="KW-1185">Reference proteome</keyword>
<evidence type="ECO:0000313" key="7">
    <source>
        <dbReference type="Proteomes" id="UP001623592"/>
    </source>
</evidence>
<gene>
    <name evidence="6" type="ORF">ACJDT4_08190</name>
</gene>
<dbReference type="SMART" id="SM00448">
    <property type="entry name" value="REC"/>
    <property type="match status" value="2"/>
</dbReference>
<dbReference type="InterPro" id="IPR011006">
    <property type="entry name" value="CheY-like_superfamily"/>
</dbReference>
<evidence type="ECO:0000259" key="5">
    <source>
        <dbReference type="PROSITE" id="PS50110"/>
    </source>
</evidence>
<dbReference type="RefSeq" id="WP_406787072.1">
    <property type="nucleotide sequence ID" value="NZ_JBJIAA010000006.1"/>
</dbReference>
<keyword evidence="2 4" id="KW-0597">Phosphoprotein</keyword>
<comment type="function">
    <text evidence="3">May play the central regulatory role in sporulation. It may be an element of the effector pathway responsible for the activation of sporulation genes in response to nutritional stress. Spo0A may act in concert with spo0H (a sigma factor) to control the expression of some genes that are critical to the sporulation process.</text>
</comment>
<dbReference type="InterPro" id="IPR050595">
    <property type="entry name" value="Bact_response_regulator"/>
</dbReference>
<dbReference type="EMBL" id="JBJIAA010000006">
    <property type="protein sequence ID" value="MFL0250402.1"/>
    <property type="molecule type" value="Genomic_DNA"/>
</dbReference>
<name>A0ABW8TF74_9CLOT</name>
<dbReference type="CDD" id="cd00156">
    <property type="entry name" value="REC"/>
    <property type="match status" value="2"/>
</dbReference>
<dbReference type="PANTHER" id="PTHR44591:SF23">
    <property type="entry name" value="CHEY SUBFAMILY"/>
    <property type="match status" value="1"/>
</dbReference>
<comment type="caution">
    <text evidence="6">The sequence shown here is derived from an EMBL/GenBank/DDBJ whole genome shotgun (WGS) entry which is preliminary data.</text>
</comment>
<dbReference type="InterPro" id="IPR001789">
    <property type="entry name" value="Sig_transdc_resp-reg_receiver"/>
</dbReference>
<dbReference type="Proteomes" id="UP001623592">
    <property type="component" value="Unassembled WGS sequence"/>
</dbReference>
<accession>A0ABW8TF74</accession>
<feature type="modified residue" description="4-aspartylphosphate" evidence="4">
    <location>
        <position position="179"/>
    </location>
</feature>
<proteinExistence type="predicted"/>
<dbReference type="PROSITE" id="PS50110">
    <property type="entry name" value="RESPONSE_REGULATORY"/>
    <property type="match status" value="2"/>
</dbReference>